<keyword evidence="3" id="KW-1185">Reference proteome</keyword>
<proteinExistence type="predicted"/>
<dbReference type="CDD" id="cd00085">
    <property type="entry name" value="HNHc"/>
    <property type="match status" value="1"/>
</dbReference>
<organism evidence="2 3">
    <name type="scientific">Glutamicibacter halophytocola</name>
    <dbReference type="NCBI Taxonomy" id="1933880"/>
    <lineage>
        <taxon>Bacteria</taxon>
        <taxon>Bacillati</taxon>
        <taxon>Actinomycetota</taxon>
        <taxon>Actinomycetes</taxon>
        <taxon>Micrococcales</taxon>
        <taxon>Micrococcaceae</taxon>
        <taxon>Glutamicibacter</taxon>
    </lineage>
</organism>
<keyword evidence="2" id="KW-0255">Endonuclease</keyword>
<evidence type="ECO:0000313" key="2">
    <source>
        <dbReference type="EMBL" id="QDY64866.1"/>
    </source>
</evidence>
<keyword evidence="2" id="KW-0540">Nuclease</keyword>
<evidence type="ECO:0000256" key="1">
    <source>
        <dbReference type="SAM" id="MobiDB-lite"/>
    </source>
</evidence>
<evidence type="ECO:0000313" key="3">
    <source>
        <dbReference type="Proteomes" id="UP000320717"/>
    </source>
</evidence>
<feature type="region of interest" description="Disordered" evidence="1">
    <location>
        <begin position="83"/>
        <end position="107"/>
    </location>
</feature>
<feature type="compositionally biased region" description="Basic and acidic residues" evidence="1">
    <location>
        <begin position="88"/>
        <end position="99"/>
    </location>
</feature>
<keyword evidence="2" id="KW-0378">Hydrolase</keyword>
<name>A0ABX5Y4S0_9MICC</name>
<reference evidence="2 3" key="1">
    <citation type="submission" date="2019-07" db="EMBL/GenBank/DDBJ databases">
        <title>Complete Genome Sequence of drought tolerant Plant Growth-Promoting Rhizobacterium Glutamicibacter halophytocola DR408.</title>
        <authorList>
            <person name="Nishu S.D."/>
            <person name="Lee T.K."/>
        </authorList>
    </citation>
    <scope>NUCLEOTIDE SEQUENCE [LARGE SCALE GENOMIC DNA]</scope>
    <source>
        <strain evidence="2 3">DR408</strain>
    </source>
</reference>
<accession>A0ABX5Y4S0</accession>
<protein>
    <submittedName>
        <fullName evidence="2">HNH endonuclease</fullName>
    </submittedName>
</protein>
<dbReference type="GO" id="GO:0004519">
    <property type="term" value="F:endonuclease activity"/>
    <property type="evidence" value="ECO:0007669"/>
    <property type="project" value="UniProtKB-KW"/>
</dbReference>
<sequence length="107" mass="12185">MLSEWDPKRGRTGRPWRRLVATYCKPGTLCAGCGGEIIFGLRPRHPLGPSLDHIVALADGGHPTAPWNLQPMHLGCNVRKENTRRRQIAVERRKPRPETKLSAFRRR</sequence>
<dbReference type="Proteomes" id="UP000320717">
    <property type="component" value="Chromosome"/>
</dbReference>
<dbReference type="InterPro" id="IPR003615">
    <property type="entry name" value="HNH_nuc"/>
</dbReference>
<gene>
    <name evidence="2" type="ORF">FQA45_00255</name>
</gene>
<dbReference type="Gene3D" id="1.10.30.50">
    <property type="match status" value="1"/>
</dbReference>
<dbReference type="EMBL" id="CP042260">
    <property type="protein sequence ID" value="QDY64866.1"/>
    <property type="molecule type" value="Genomic_DNA"/>
</dbReference>